<gene>
    <name evidence="2" type="ORF">DIS17_05745</name>
</gene>
<dbReference type="InterPro" id="IPR051396">
    <property type="entry name" value="Bact_Antivir_Def_Nuclease"/>
</dbReference>
<name>A0AAJ5K4T6_LEVBR</name>
<comment type="caution">
    <text evidence="2">The sequence shown here is derived from an EMBL/GenBank/DDBJ whole genome shotgun (WGS) entry which is preliminary data.</text>
</comment>
<proteinExistence type="predicted"/>
<dbReference type="InterPro" id="IPR027417">
    <property type="entry name" value="P-loop_NTPase"/>
</dbReference>
<accession>A0AAJ5K4T6</accession>
<dbReference type="InterPro" id="IPR041685">
    <property type="entry name" value="AAA_GajA/Old/RecF-like"/>
</dbReference>
<dbReference type="PANTHER" id="PTHR43581:SF4">
    <property type="entry name" value="ATP_GTP PHOSPHATASE"/>
    <property type="match status" value="1"/>
</dbReference>
<organism evidence="2 3">
    <name type="scientific">Levilactobacillus brevis</name>
    <name type="common">Lactobacillus brevis</name>
    <dbReference type="NCBI Taxonomy" id="1580"/>
    <lineage>
        <taxon>Bacteria</taxon>
        <taxon>Bacillati</taxon>
        <taxon>Bacillota</taxon>
        <taxon>Bacilli</taxon>
        <taxon>Lactobacillales</taxon>
        <taxon>Lactobacillaceae</taxon>
        <taxon>Levilactobacillus</taxon>
    </lineage>
</organism>
<dbReference type="PANTHER" id="PTHR43581">
    <property type="entry name" value="ATP/GTP PHOSPHATASE"/>
    <property type="match status" value="1"/>
</dbReference>
<protein>
    <recommendedName>
        <fullName evidence="1">Endonuclease GajA/Old nuclease/RecF-like AAA domain-containing protein</fullName>
    </recommendedName>
</protein>
<sequence>MRIQKLGPISDATINLNKLTVFIGNNGTGKTLAAYSVFAFRNWLQTFSADVIATADFSDLVTNGKLTLPIAETATSVVTNVIESFNRLNESSSYFSNFFRDEAVYVPHKTQITIDKDDFSNELSSKLSKILFSYAGRESDDATDQIKQYAITVEKDATQKNIVITRTEQLSENRKLELSAEENIIKRLNQSITCFFADNLAENIYLPAERIGINVFRTRLNNQVVNESFSNPVEALTSRPAMNERYPYPIEDYIKFLNNSLTSLDRNYDQQTSADEQELLSKLIPGHFFYSEDLNQIRYRLPEDTTQEISFNLVSSSLKSLLGIETFVKHHDTFSWLLIDEPEMNLHPTRQAMMADLLYQLTKGNTRVVVSTHSDYFIKALINDILASKVADKEKHIGTTADVSIYEFTNNSVRRLEDLTDEAAFTNFDETTDKINTRYYDLLDQLDEENAGPTDE</sequence>
<reference evidence="2" key="1">
    <citation type="submission" date="2018-05" db="EMBL/GenBank/DDBJ databases">
        <title>Genome Comparison of Lactic Acid Bacteria Isolated from non-Wheat Sourdough.</title>
        <authorList>
            <person name="Rice T."/>
            <person name="Axel C."/>
            <person name="Lynch K.M."/>
            <person name="Benz C."/>
            <person name="Arendt E.K."/>
            <person name="Coffey A."/>
        </authorList>
    </citation>
    <scope>NUCLEOTIDE SEQUENCE</scope>
    <source>
        <strain evidence="2">TR055</strain>
    </source>
</reference>
<feature type="domain" description="Endonuclease GajA/Old nuclease/RecF-like AAA" evidence="1">
    <location>
        <begin position="4"/>
        <end position="378"/>
    </location>
</feature>
<evidence type="ECO:0000313" key="2">
    <source>
        <dbReference type="EMBL" id="TOZ04459.1"/>
    </source>
</evidence>
<dbReference type="Gene3D" id="3.40.50.300">
    <property type="entry name" value="P-loop containing nucleotide triphosphate hydrolases"/>
    <property type="match status" value="1"/>
</dbReference>
<evidence type="ECO:0000313" key="3">
    <source>
        <dbReference type="Proteomes" id="UP000785759"/>
    </source>
</evidence>
<dbReference type="EMBL" id="QFDK01000005">
    <property type="protein sequence ID" value="TOZ04459.1"/>
    <property type="molecule type" value="Genomic_DNA"/>
</dbReference>
<dbReference type="AlphaFoldDB" id="A0AAJ5K4T6"/>
<dbReference type="Pfam" id="PF13175">
    <property type="entry name" value="AAA_15"/>
    <property type="match status" value="1"/>
</dbReference>
<evidence type="ECO:0000259" key="1">
    <source>
        <dbReference type="Pfam" id="PF13175"/>
    </source>
</evidence>
<dbReference type="Proteomes" id="UP000785759">
    <property type="component" value="Unassembled WGS sequence"/>
</dbReference>
<dbReference type="RefSeq" id="WP_110139946.1">
    <property type="nucleotide sequence ID" value="NZ_CP021456.1"/>
</dbReference>
<dbReference type="SUPFAM" id="SSF52540">
    <property type="entry name" value="P-loop containing nucleoside triphosphate hydrolases"/>
    <property type="match status" value="1"/>
</dbReference>